<gene>
    <name evidence="2" type="ORF">AM587_10000756</name>
</gene>
<proteinExistence type="predicted"/>
<dbReference type="Pfam" id="PF21056">
    <property type="entry name" value="ZSWIM1-3_RNaseH-like"/>
    <property type="match status" value="1"/>
</dbReference>
<dbReference type="AlphaFoldDB" id="A0A0W8CAV5"/>
<sequence length="126" mass="14635">MKHEVYAHNHRVSEDIYRYSPGFSGLTFDASRDSVYNYIRENSDHRITMDDVHNRLRKQGVELSHDDAVAEMIADFNREASAFVSSVHERARRDTRVVSFTSGQMRAMLDNFPEVTQMDSTHKPNQ</sequence>
<evidence type="ECO:0000313" key="2">
    <source>
        <dbReference type="EMBL" id="KUF81200.1"/>
    </source>
</evidence>
<evidence type="ECO:0000259" key="1">
    <source>
        <dbReference type="Pfam" id="PF21056"/>
    </source>
</evidence>
<reference evidence="2 3" key="1">
    <citation type="submission" date="2015-11" db="EMBL/GenBank/DDBJ databases">
        <title>Genomes and virulence difference between two physiological races of Phytophthora nicotianae.</title>
        <authorList>
            <person name="Liu H."/>
            <person name="Ma X."/>
            <person name="Yu H."/>
            <person name="Fang D."/>
            <person name="Li Y."/>
            <person name="Wang X."/>
            <person name="Wang W."/>
            <person name="Dong Y."/>
            <person name="Xiao B."/>
        </authorList>
    </citation>
    <scope>NUCLEOTIDE SEQUENCE [LARGE SCALE GENOMIC DNA]</scope>
    <source>
        <strain evidence="3">race 0</strain>
    </source>
</reference>
<protein>
    <recommendedName>
        <fullName evidence="1">ZSWIM1/3 RNaseH-like domain-containing protein</fullName>
    </recommendedName>
</protein>
<organism evidence="2 3">
    <name type="scientific">Phytophthora nicotianae</name>
    <name type="common">Potato buckeye rot agent</name>
    <name type="synonym">Phytophthora parasitica</name>
    <dbReference type="NCBI Taxonomy" id="4792"/>
    <lineage>
        <taxon>Eukaryota</taxon>
        <taxon>Sar</taxon>
        <taxon>Stramenopiles</taxon>
        <taxon>Oomycota</taxon>
        <taxon>Peronosporomycetes</taxon>
        <taxon>Peronosporales</taxon>
        <taxon>Peronosporaceae</taxon>
        <taxon>Phytophthora</taxon>
    </lineage>
</organism>
<dbReference type="OrthoDB" id="120660at2759"/>
<comment type="caution">
    <text evidence="2">The sequence shown here is derived from an EMBL/GenBank/DDBJ whole genome shotgun (WGS) entry which is preliminary data.</text>
</comment>
<feature type="domain" description="ZSWIM1/3 RNaseH-like" evidence="1">
    <location>
        <begin position="76"/>
        <end position="126"/>
    </location>
</feature>
<evidence type="ECO:0000313" key="3">
    <source>
        <dbReference type="Proteomes" id="UP000052943"/>
    </source>
</evidence>
<name>A0A0W8CAV5_PHYNI</name>
<dbReference type="Proteomes" id="UP000052943">
    <property type="component" value="Unassembled WGS sequence"/>
</dbReference>
<accession>A0A0W8CAV5</accession>
<dbReference type="EMBL" id="LNFO01004290">
    <property type="protein sequence ID" value="KUF81200.1"/>
    <property type="molecule type" value="Genomic_DNA"/>
</dbReference>
<dbReference type="InterPro" id="IPR048324">
    <property type="entry name" value="ZSWIM1-3_RNaseH-like"/>
</dbReference>